<feature type="signal peptide" evidence="2">
    <location>
        <begin position="1"/>
        <end position="29"/>
    </location>
</feature>
<dbReference type="Proteomes" id="UP000292445">
    <property type="component" value="Unassembled WGS sequence"/>
</dbReference>
<accession>A0A4Q7N947</accession>
<dbReference type="PROSITE" id="PS51318">
    <property type="entry name" value="TAT"/>
    <property type="match status" value="1"/>
</dbReference>
<dbReference type="EMBL" id="SGXC01000003">
    <property type="protein sequence ID" value="RZS78391.1"/>
    <property type="molecule type" value="Genomic_DNA"/>
</dbReference>
<sequence>MNTNIARRRLLAAATAGVAAGALPLPGLAQDYPSKPVTLVIPYQGGITEQLGRLYATELEKVLGKSVIVEVKPGAGGVIGGKYAARAPADGYTLVVTSGLTQETAQGRFDTFAELEAITAITSQAFLLYVKPDSPITTLKDYVEYAKRHPGKLSYGSVGPNTSAHIIGQTLEKSAGIKLVHVPYKGGGAQALAVMSGELASGYLTSAFIKPYVEGKTLRPIAIVSDQRSEIYPDVPTIVEAGYPDLAPVGSSWFGIFAPKGLPAPVKDALVKAAGTIHDAGPVAAFVRNSGGVLLTAGPAYATKKTQEDIDFWKTFYRTHGTK</sequence>
<dbReference type="PANTHER" id="PTHR42928">
    <property type="entry name" value="TRICARBOXYLATE-BINDING PROTEIN"/>
    <property type="match status" value="1"/>
</dbReference>
<dbReference type="PANTHER" id="PTHR42928:SF5">
    <property type="entry name" value="BLR1237 PROTEIN"/>
    <property type="match status" value="1"/>
</dbReference>
<reference evidence="3 4" key="1">
    <citation type="submission" date="2019-02" db="EMBL/GenBank/DDBJ databases">
        <title>Genomic Encyclopedia of Type Strains, Phase IV (KMG-IV): sequencing the most valuable type-strain genomes for metagenomic binning, comparative biology and taxonomic classification.</title>
        <authorList>
            <person name="Goeker M."/>
        </authorList>
    </citation>
    <scope>NUCLEOTIDE SEQUENCE [LARGE SCALE GENOMIC DNA]</scope>
    <source>
        <strain evidence="3 4">K24</strain>
    </source>
</reference>
<comment type="caution">
    <text evidence="3">The sequence shown here is derived from an EMBL/GenBank/DDBJ whole genome shotgun (WGS) entry which is preliminary data.</text>
</comment>
<evidence type="ECO:0000256" key="1">
    <source>
        <dbReference type="ARBA" id="ARBA00006987"/>
    </source>
</evidence>
<proteinExistence type="inferred from homology"/>
<evidence type="ECO:0000313" key="3">
    <source>
        <dbReference type="EMBL" id="RZS78391.1"/>
    </source>
</evidence>
<comment type="similarity">
    <text evidence="1">Belongs to the UPF0065 (bug) family.</text>
</comment>
<organism evidence="3 4">
    <name type="scientific">Pigmentiphaga kullae</name>
    <dbReference type="NCBI Taxonomy" id="151784"/>
    <lineage>
        <taxon>Bacteria</taxon>
        <taxon>Pseudomonadati</taxon>
        <taxon>Pseudomonadota</taxon>
        <taxon>Betaproteobacteria</taxon>
        <taxon>Burkholderiales</taxon>
        <taxon>Alcaligenaceae</taxon>
        <taxon>Pigmentiphaga</taxon>
    </lineage>
</organism>
<dbReference type="Pfam" id="PF03401">
    <property type="entry name" value="TctC"/>
    <property type="match status" value="1"/>
</dbReference>
<keyword evidence="4" id="KW-1185">Reference proteome</keyword>
<dbReference type="RefSeq" id="WP_087840832.1">
    <property type="nucleotide sequence ID" value="NZ_SGXC01000003.1"/>
</dbReference>
<dbReference type="InterPro" id="IPR042100">
    <property type="entry name" value="Bug_dom1"/>
</dbReference>
<dbReference type="InterPro" id="IPR005064">
    <property type="entry name" value="BUG"/>
</dbReference>
<dbReference type="PIRSF" id="PIRSF017082">
    <property type="entry name" value="YflP"/>
    <property type="match status" value="1"/>
</dbReference>
<dbReference type="OrthoDB" id="8678477at2"/>
<protein>
    <submittedName>
        <fullName evidence="3">Tripartite-type tricarboxylate transporter receptor subunit TctC</fullName>
    </submittedName>
</protein>
<keyword evidence="2" id="KW-0732">Signal</keyword>
<evidence type="ECO:0000313" key="4">
    <source>
        <dbReference type="Proteomes" id="UP000292445"/>
    </source>
</evidence>
<dbReference type="Gene3D" id="3.40.190.150">
    <property type="entry name" value="Bordetella uptake gene, domain 1"/>
    <property type="match status" value="1"/>
</dbReference>
<gene>
    <name evidence="3" type="ORF">EV675_5039</name>
</gene>
<feature type="chain" id="PRO_5020384704" evidence="2">
    <location>
        <begin position="30"/>
        <end position="323"/>
    </location>
</feature>
<dbReference type="SUPFAM" id="SSF53850">
    <property type="entry name" value="Periplasmic binding protein-like II"/>
    <property type="match status" value="1"/>
</dbReference>
<name>A0A4Q7N947_9BURK</name>
<dbReference type="CDD" id="cd07012">
    <property type="entry name" value="PBP2_Bug_TTT"/>
    <property type="match status" value="1"/>
</dbReference>
<dbReference type="AlphaFoldDB" id="A0A4Q7N947"/>
<dbReference type="Gene3D" id="3.40.190.10">
    <property type="entry name" value="Periplasmic binding protein-like II"/>
    <property type="match status" value="1"/>
</dbReference>
<evidence type="ECO:0000256" key="2">
    <source>
        <dbReference type="SAM" id="SignalP"/>
    </source>
</evidence>
<dbReference type="InterPro" id="IPR006311">
    <property type="entry name" value="TAT_signal"/>
</dbReference>
<keyword evidence="3" id="KW-0675">Receptor</keyword>